<keyword evidence="5" id="KW-0547">Nucleotide-binding</keyword>
<organism evidence="10 11">
    <name type="scientific">Sulfitobacter undariae</name>
    <dbReference type="NCBI Taxonomy" id="1563671"/>
    <lineage>
        <taxon>Bacteria</taxon>
        <taxon>Pseudomonadati</taxon>
        <taxon>Pseudomonadota</taxon>
        <taxon>Alphaproteobacteria</taxon>
        <taxon>Rhodobacterales</taxon>
        <taxon>Roseobacteraceae</taxon>
        <taxon>Sulfitobacter</taxon>
    </lineage>
</organism>
<evidence type="ECO:0000256" key="5">
    <source>
        <dbReference type="ARBA" id="ARBA00022741"/>
    </source>
</evidence>
<dbReference type="InterPro" id="IPR003594">
    <property type="entry name" value="HATPase_dom"/>
</dbReference>
<feature type="transmembrane region" description="Helical" evidence="8">
    <location>
        <begin position="14"/>
        <end position="35"/>
    </location>
</feature>
<comment type="catalytic activity">
    <reaction evidence="1">
        <text>ATP + protein L-histidine = ADP + protein N-phospho-L-histidine.</text>
        <dbReference type="EC" id="2.7.13.3"/>
    </reaction>
</comment>
<evidence type="ECO:0000313" key="10">
    <source>
        <dbReference type="EMBL" id="MBB3992453.1"/>
    </source>
</evidence>
<evidence type="ECO:0000256" key="7">
    <source>
        <dbReference type="ARBA" id="ARBA00022840"/>
    </source>
</evidence>
<evidence type="ECO:0000256" key="1">
    <source>
        <dbReference type="ARBA" id="ARBA00000085"/>
    </source>
</evidence>
<dbReference type="GO" id="GO:0004673">
    <property type="term" value="F:protein histidine kinase activity"/>
    <property type="evidence" value="ECO:0007669"/>
    <property type="project" value="UniProtKB-EC"/>
</dbReference>
<proteinExistence type="predicted"/>
<keyword evidence="3" id="KW-0597">Phosphoprotein</keyword>
<dbReference type="InterPro" id="IPR011495">
    <property type="entry name" value="Sig_transdc_His_kin_sub2_dim/P"/>
</dbReference>
<dbReference type="Pfam" id="PF07568">
    <property type="entry name" value="HisKA_2"/>
    <property type="match status" value="1"/>
</dbReference>
<evidence type="ECO:0000256" key="8">
    <source>
        <dbReference type="SAM" id="Phobius"/>
    </source>
</evidence>
<dbReference type="PANTHER" id="PTHR41523:SF8">
    <property type="entry name" value="ETHYLENE RESPONSE SENSOR PROTEIN"/>
    <property type="match status" value="1"/>
</dbReference>
<dbReference type="AlphaFoldDB" id="A0A7W6E0F4"/>
<keyword evidence="8" id="KW-0472">Membrane</keyword>
<dbReference type="Gene3D" id="3.30.450.20">
    <property type="entry name" value="PAS domain"/>
    <property type="match status" value="2"/>
</dbReference>
<accession>A0A7W6E0F4</accession>
<dbReference type="InterPro" id="IPR036890">
    <property type="entry name" value="HATPase_C_sf"/>
</dbReference>
<dbReference type="Gene3D" id="3.30.565.10">
    <property type="entry name" value="Histidine kinase-like ATPase, C-terminal domain"/>
    <property type="match status" value="1"/>
</dbReference>
<gene>
    <name evidence="10" type="ORF">GGR95_000072</name>
</gene>
<dbReference type="SUPFAM" id="SSF103190">
    <property type="entry name" value="Sensory domain-like"/>
    <property type="match status" value="1"/>
</dbReference>
<keyword evidence="4" id="KW-0808">Transferase</keyword>
<reference evidence="10 11" key="1">
    <citation type="submission" date="2020-08" db="EMBL/GenBank/DDBJ databases">
        <title>Genomic Encyclopedia of Type Strains, Phase IV (KMG-IV): sequencing the most valuable type-strain genomes for metagenomic binning, comparative biology and taxonomic classification.</title>
        <authorList>
            <person name="Goeker M."/>
        </authorList>
    </citation>
    <scope>NUCLEOTIDE SEQUENCE [LARGE SCALE GENOMIC DNA]</scope>
    <source>
        <strain evidence="10 11">DSM 102234</strain>
    </source>
</reference>
<feature type="transmembrane region" description="Helical" evidence="8">
    <location>
        <begin position="250"/>
        <end position="268"/>
    </location>
</feature>
<evidence type="ECO:0000256" key="2">
    <source>
        <dbReference type="ARBA" id="ARBA00012438"/>
    </source>
</evidence>
<dbReference type="CDD" id="cd18773">
    <property type="entry name" value="PDC1_HK_sensor"/>
    <property type="match status" value="1"/>
</dbReference>
<evidence type="ECO:0000256" key="6">
    <source>
        <dbReference type="ARBA" id="ARBA00022777"/>
    </source>
</evidence>
<dbReference type="SMART" id="SM00387">
    <property type="entry name" value="HATPase_c"/>
    <property type="match status" value="1"/>
</dbReference>
<comment type="caution">
    <text evidence="10">The sequence shown here is derived from an EMBL/GenBank/DDBJ whole genome shotgun (WGS) entry which is preliminary data.</text>
</comment>
<dbReference type="EMBL" id="JACIEI010000001">
    <property type="protein sequence ID" value="MBB3992453.1"/>
    <property type="molecule type" value="Genomic_DNA"/>
</dbReference>
<dbReference type="Proteomes" id="UP000530268">
    <property type="component" value="Unassembled WGS sequence"/>
</dbReference>
<dbReference type="InterPro" id="IPR029151">
    <property type="entry name" value="Sensor-like_sf"/>
</dbReference>
<sequence>MTLGFLRNSFFGGLTFRILLFLSLALLPIGLIAVVQTRQIADQSQSSAELSLIAVTDQAATGERTTLQEALGAGRALAAVVKLIGEDSAQCSGILRGYDDESKKFLLVGFVQHDGMMACSSSDKPYDLVNTPVYQAAMERGTVTVSSVERSVVTDGQVVIVTVPVFDGEEVIGFVYISIARDTLEDHEIADFDAPPLSFFTYNDLGQLLTTDQHYGLPDEELPAAYTLNQLTGPSRQVFSAKNQAGIERVYVVVPLIQGTAFAMTVWPSDTPMLQTDFSGRISTLLPIVMWLASLIVAFWSLNRLAITHIRKLGRQMRHFALNRTLPRMSLGERVPFEIFTMEQTFLGMAKSILQDEARQEDSLREKNILLKEVHHRVKNNLQLISSIMSMQIRQAPTEANRKVLQRLQDRILSLATVHKSLYQDDEMSRVDAGILLREIVSQSLAVGLPPNANVDIKEDYDNIMIGADDAAPMSLLVSEAVTNALKYISADTGGAKRIVVSLKKTAAETAQLRVENTLGDVVPESGTGLGSRLIQAFTRQLGGTLEIDEAEDVYKLELTFPVPLAEKKANDF</sequence>
<evidence type="ECO:0000256" key="4">
    <source>
        <dbReference type="ARBA" id="ARBA00022679"/>
    </source>
</evidence>
<dbReference type="EC" id="2.7.13.3" evidence="2"/>
<dbReference type="PANTHER" id="PTHR41523">
    <property type="entry name" value="TWO-COMPONENT SYSTEM SENSOR PROTEIN"/>
    <property type="match status" value="1"/>
</dbReference>
<protein>
    <recommendedName>
        <fullName evidence="2">histidine kinase</fullName>
        <ecNumber evidence="2">2.7.13.3</ecNumber>
    </recommendedName>
</protein>
<dbReference type="GO" id="GO:0005524">
    <property type="term" value="F:ATP binding"/>
    <property type="evidence" value="ECO:0007669"/>
    <property type="project" value="UniProtKB-KW"/>
</dbReference>
<keyword evidence="8" id="KW-0812">Transmembrane</keyword>
<keyword evidence="11" id="KW-1185">Reference proteome</keyword>
<feature type="transmembrane region" description="Helical" evidence="8">
    <location>
        <begin position="288"/>
        <end position="307"/>
    </location>
</feature>
<feature type="domain" description="Histidine kinase/HSP90-like ATPase" evidence="9">
    <location>
        <begin position="469"/>
        <end position="567"/>
    </location>
</feature>
<evidence type="ECO:0000256" key="3">
    <source>
        <dbReference type="ARBA" id="ARBA00022553"/>
    </source>
</evidence>
<keyword evidence="7" id="KW-0067">ATP-binding</keyword>
<dbReference type="SUPFAM" id="SSF55874">
    <property type="entry name" value="ATPase domain of HSP90 chaperone/DNA topoisomerase II/histidine kinase"/>
    <property type="match status" value="1"/>
</dbReference>
<keyword evidence="8" id="KW-1133">Transmembrane helix</keyword>
<keyword evidence="6 10" id="KW-0418">Kinase</keyword>
<evidence type="ECO:0000259" key="9">
    <source>
        <dbReference type="SMART" id="SM00387"/>
    </source>
</evidence>
<name>A0A7W6E0F4_9RHOB</name>
<evidence type="ECO:0000313" key="11">
    <source>
        <dbReference type="Proteomes" id="UP000530268"/>
    </source>
</evidence>